<evidence type="ECO:0000256" key="1">
    <source>
        <dbReference type="SAM" id="MobiDB-lite"/>
    </source>
</evidence>
<gene>
    <name evidence="2" type="ORF">Taro_027884</name>
</gene>
<organism evidence="2 3">
    <name type="scientific">Colocasia esculenta</name>
    <name type="common">Wild taro</name>
    <name type="synonym">Arum esculentum</name>
    <dbReference type="NCBI Taxonomy" id="4460"/>
    <lineage>
        <taxon>Eukaryota</taxon>
        <taxon>Viridiplantae</taxon>
        <taxon>Streptophyta</taxon>
        <taxon>Embryophyta</taxon>
        <taxon>Tracheophyta</taxon>
        <taxon>Spermatophyta</taxon>
        <taxon>Magnoliopsida</taxon>
        <taxon>Liliopsida</taxon>
        <taxon>Araceae</taxon>
        <taxon>Aroideae</taxon>
        <taxon>Colocasieae</taxon>
        <taxon>Colocasia</taxon>
    </lineage>
</organism>
<reference evidence="2" key="1">
    <citation type="submission" date="2017-07" db="EMBL/GenBank/DDBJ databases">
        <title>Taro Niue Genome Assembly and Annotation.</title>
        <authorList>
            <person name="Atibalentja N."/>
            <person name="Keating K."/>
            <person name="Fields C.J."/>
        </authorList>
    </citation>
    <scope>NUCLEOTIDE SEQUENCE</scope>
    <source>
        <strain evidence="2">Niue_2</strain>
        <tissue evidence="2">Leaf</tissue>
    </source>
</reference>
<proteinExistence type="predicted"/>
<keyword evidence="3" id="KW-1185">Reference proteome</keyword>
<evidence type="ECO:0000313" key="2">
    <source>
        <dbReference type="EMBL" id="MQL95217.1"/>
    </source>
</evidence>
<dbReference type="Proteomes" id="UP000652761">
    <property type="component" value="Unassembled WGS sequence"/>
</dbReference>
<dbReference type="AlphaFoldDB" id="A0A843VLF5"/>
<dbReference type="EMBL" id="NMUH01001768">
    <property type="protein sequence ID" value="MQL95217.1"/>
    <property type="molecule type" value="Genomic_DNA"/>
</dbReference>
<feature type="compositionally biased region" description="Acidic residues" evidence="1">
    <location>
        <begin position="149"/>
        <end position="160"/>
    </location>
</feature>
<sequence>MQMLTTPRRTHERDGQLCRLQNLTLNPVAMTGVYRFCHGSVDTPTTGVDTGLQTLRQNDEEKVKCVDTASSGVDTSPSSQRTQLRGLYCVSTLPQMVSTLDPVPRRPICQFWTHPTQDKSQEYFARREEERERSICIQRSRAAPPRGEEGEEEEGEEEEELEIAGVLVQKEIQPSLYLNLDLLWSRGLSTLYSVLEPQCSELEPLCSSA</sequence>
<feature type="region of interest" description="Disordered" evidence="1">
    <location>
        <begin position="135"/>
        <end position="160"/>
    </location>
</feature>
<name>A0A843VLF5_COLES</name>
<evidence type="ECO:0000313" key="3">
    <source>
        <dbReference type="Proteomes" id="UP000652761"/>
    </source>
</evidence>
<accession>A0A843VLF5</accession>
<protein>
    <submittedName>
        <fullName evidence="2">Uncharacterized protein</fullName>
    </submittedName>
</protein>
<comment type="caution">
    <text evidence="2">The sequence shown here is derived from an EMBL/GenBank/DDBJ whole genome shotgun (WGS) entry which is preliminary data.</text>
</comment>